<gene>
    <name evidence="4" type="ORF">SAMN05216262_107104</name>
</gene>
<dbReference type="InterPro" id="IPR023614">
    <property type="entry name" value="Porin_dom_sf"/>
</dbReference>
<evidence type="ECO:0000256" key="2">
    <source>
        <dbReference type="ARBA" id="ARBA00022448"/>
    </source>
</evidence>
<evidence type="ECO:0000256" key="3">
    <source>
        <dbReference type="ARBA" id="ARBA00022729"/>
    </source>
</evidence>
<dbReference type="RefSeq" id="WP_139175543.1">
    <property type="nucleotide sequence ID" value="NZ_FOBI01000007.1"/>
</dbReference>
<dbReference type="PANTHER" id="PTHR34596">
    <property type="entry name" value="CHITOPORIN"/>
    <property type="match status" value="1"/>
</dbReference>
<keyword evidence="5" id="KW-1185">Reference proteome</keyword>
<dbReference type="InterPro" id="IPR005318">
    <property type="entry name" value="OM_porin_bac"/>
</dbReference>
<reference evidence="5" key="1">
    <citation type="submission" date="2016-10" db="EMBL/GenBank/DDBJ databases">
        <authorList>
            <person name="Varghese N."/>
            <person name="Submissions S."/>
        </authorList>
    </citation>
    <scope>NUCLEOTIDE SEQUENCE [LARGE SCALE GENOMIC DNA]</scope>
    <source>
        <strain evidence="5">CGMCC 1.9127</strain>
    </source>
</reference>
<dbReference type="GO" id="GO:0015288">
    <property type="term" value="F:porin activity"/>
    <property type="evidence" value="ECO:0007669"/>
    <property type="project" value="TreeGrafter"/>
</dbReference>
<evidence type="ECO:0000256" key="1">
    <source>
        <dbReference type="ARBA" id="ARBA00009075"/>
    </source>
</evidence>
<dbReference type="Pfam" id="PF03573">
    <property type="entry name" value="OprD"/>
    <property type="match status" value="1"/>
</dbReference>
<accession>A0A1H7NDJ4</accession>
<dbReference type="OrthoDB" id="784582at2"/>
<dbReference type="Proteomes" id="UP000199297">
    <property type="component" value="Unassembled WGS sequence"/>
</dbReference>
<dbReference type="GO" id="GO:0016020">
    <property type="term" value="C:membrane"/>
    <property type="evidence" value="ECO:0007669"/>
    <property type="project" value="InterPro"/>
</dbReference>
<dbReference type="EMBL" id="FOBI01000007">
    <property type="protein sequence ID" value="SEL21359.1"/>
    <property type="molecule type" value="Genomic_DNA"/>
</dbReference>
<dbReference type="AlphaFoldDB" id="A0A1H7NDJ4"/>
<evidence type="ECO:0000313" key="5">
    <source>
        <dbReference type="Proteomes" id="UP000199297"/>
    </source>
</evidence>
<dbReference type="PANTHER" id="PTHR34596:SF2">
    <property type="entry name" value="CHITOPORIN"/>
    <property type="match status" value="1"/>
</dbReference>
<proteinExistence type="inferred from homology"/>
<name>A0A1H7NDJ4_9GAMM</name>
<dbReference type="STRING" id="641665.GCA_002104455_03359"/>
<evidence type="ECO:0000313" key="4">
    <source>
        <dbReference type="EMBL" id="SEL21359.1"/>
    </source>
</evidence>
<dbReference type="SUPFAM" id="SSF56935">
    <property type="entry name" value="Porins"/>
    <property type="match status" value="1"/>
</dbReference>
<comment type="similarity">
    <text evidence="1">Belongs to the outer membrane porin (Opr) (TC 1.B.25) family.</text>
</comment>
<dbReference type="Gene3D" id="2.40.160.10">
    <property type="entry name" value="Porin"/>
    <property type="match status" value="1"/>
</dbReference>
<keyword evidence="2" id="KW-0813">Transport</keyword>
<keyword evidence="3" id="KW-0732">Signal</keyword>
<sequence>MSEVSGNFRLGYLASTPDSGQRHESFAVGGALTYHSASWQGFSAAGTLYSSQKLFSDDHSAFFGADGTSYTIVGQAYMQANIANTEFKVGRFGFDSPHLDMDDVRMVPNTFSGILVTNTSISDSTIYLAHLDKWSGISAPEPETFTDIAGSKGVNILGVVYHGVEHLSLQSWFYHADNLANLAYLEASVEIAQLTWAVQYGKQVDNRFDKRGPDGDVFGVSASYSLDNFSFSAAYNQVWGTIIDGFGGGPFFTSAADHTIGDVKDQSALAVGVAYTGIDNLTISLLNVAFDKGADELDLTLHYDFGNDIVFDFIYHHMQADGDMALALLNVGF</sequence>
<protein>
    <submittedName>
        <fullName evidence="4">Outer membrane porin, OprD family</fullName>
    </submittedName>
</protein>
<organism evidence="4 5">
    <name type="scientific">Colwellia chukchiensis</name>
    <dbReference type="NCBI Taxonomy" id="641665"/>
    <lineage>
        <taxon>Bacteria</taxon>
        <taxon>Pseudomonadati</taxon>
        <taxon>Pseudomonadota</taxon>
        <taxon>Gammaproteobacteria</taxon>
        <taxon>Alteromonadales</taxon>
        <taxon>Colwelliaceae</taxon>
        <taxon>Colwellia</taxon>
    </lineage>
</organism>